<protein>
    <submittedName>
        <fullName evidence="1">Uncharacterized protein</fullName>
    </submittedName>
</protein>
<comment type="caution">
    <text evidence="1">The sequence shown here is derived from an EMBL/GenBank/DDBJ whole genome shotgun (WGS) entry which is preliminary data.</text>
</comment>
<dbReference type="EMBL" id="CAJEWB010000010">
    <property type="protein sequence ID" value="CAD2075359.1"/>
    <property type="molecule type" value="Genomic_DNA"/>
</dbReference>
<dbReference type="Proteomes" id="UP000588186">
    <property type="component" value="Unassembled WGS sequence"/>
</dbReference>
<organism evidence="1 2">
    <name type="scientific">Phocicoccus pinnipedialis</name>
    <dbReference type="NCBI Taxonomy" id="110845"/>
    <lineage>
        <taxon>Bacteria</taxon>
        <taxon>Bacillati</taxon>
        <taxon>Bacillota</taxon>
        <taxon>Bacilli</taxon>
        <taxon>Bacillales</taxon>
        <taxon>Salinicoccaceae</taxon>
        <taxon>Phocicoccus</taxon>
    </lineage>
</organism>
<dbReference type="SUPFAM" id="SSF116965">
    <property type="entry name" value="Hypothetical protein MPN330"/>
    <property type="match status" value="1"/>
</dbReference>
<proteinExistence type="predicted"/>
<name>A0A6V7RED5_9BACL</name>
<keyword evidence="2" id="KW-1185">Reference proteome</keyword>
<evidence type="ECO:0000313" key="2">
    <source>
        <dbReference type="Proteomes" id="UP000588186"/>
    </source>
</evidence>
<reference evidence="1 2" key="1">
    <citation type="submission" date="2020-07" db="EMBL/GenBank/DDBJ databases">
        <authorList>
            <person name="Criscuolo A."/>
        </authorList>
    </citation>
    <scope>NUCLEOTIDE SEQUENCE [LARGE SCALE GENOMIC DNA]</scope>
    <source>
        <strain evidence="1">CIP107946</strain>
    </source>
</reference>
<sequence length="328" mass="38746">MMRMRKKLTSHPRFLTKLKRDLKDAFYDEDYHTFINKFQALQELDFPETELTEMFYESLFNTGQNEAALLFGETYIQMLESNHEDNLMHMLMIVKALKNLGRSDEIAKWIAAIATSPHIENLDSAVLEELEKISTNTVVIEEDTQLKPEFSGDIETALIEGSIDSRMQAIDHLIDTEDETYVELISRLYKTEEIRVIQSMMISYLKQVDYNEEPIVLNKFGESFKKYTSEFKVFEQEAKLEKTIEWIIEIGREKFNGNQERIEQSIEMFINISMLWYPYHVSFPPQKLANMFINYVRVLHNELDAKNFHGELADWIFKIEDEMVKLNQ</sequence>
<accession>A0A6V7RED5</accession>
<gene>
    <name evidence="1" type="ORF">JEOPIN946_00987</name>
</gene>
<dbReference type="RefSeq" id="WP_209579889.1">
    <property type="nucleotide sequence ID" value="NZ_JAGGKJ010000001.1"/>
</dbReference>
<dbReference type="AlphaFoldDB" id="A0A6V7RED5"/>
<evidence type="ECO:0000313" key="1">
    <source>
        <dbReference type="EMBL" id="CAD2075359.1"/>
    </source>
</evidence>